<dbReference type="PANTHER" id="PTHR31672">
    <property type="entry name" value="BNACNNG10540D PROTEIN"/>
    <property type="match status" value="1"/>
</dbReference>
<dbReference type="InterPro" id="IPR001810">
    <property type="entry name" value="F-box_dom"/>
</dbReference>
<dbReference type="Pfam" id="PF08268">
    <property type="entry name" value="FBA_3"/>
    <property type="match status" value="1"/>
</dbReference>
<dbReference type="InterPro" id="IPR013187">
    <property type="entry name" value="F-box-assoc_dom_typ3"/>
</dbReference>
<sequence length="381" mass="44135">MDYFPIEITTQILSRLPVKYVFRCRSVCKTWLNIIDDRRRFAPLHFTRSLEEKEATTFIFVPSGDRRRPIYMVEVKKEQYNYKRTQIDFCGPDYNTKYANSCYGLLCFSATPRNTGNDCYIYIHNPATREYVKLPSSFSCHQFKDVNLGFGYDHSSNAFKVLQFLGRDGFGHSISVKAQVCTLGTNSWRQLENFPSVHCFPSTPVLINGSLHWPSYEQILSFDLGSENFGLIEYPKSNLVPNTQFGINPVDNFRLVVLDGCLSVVISSFGEDVGIWIMKDYNVNESWIKIVIKKNYLKDRVLIKKVLPITFWKNGELLLLYGSKILVSYGVRSGRYTLFQFEGLPACKFDFFFQSYSWSEVYPYAGNLMPMNITWRTEGQP</sequence>
<evidence type="ECO:0000313" key="3">
    <source>
        <dbReference type="Proteomes" id="UP000230069"/>
    </source>
</evidence>
<dbReference type="OrthoDB" id="1853768at2759"/>
<feature type="domain" description="F-box" evidence="1">
    <location>
        <begin position="1"/>
        <end position="44"/>
    </location>
</feature>
<dbReference type="InterPro" id="IPR017451">
    <property type="entry name" value="F-box-assoc_interact_dom"/>
</dbReference>
<dbReference type="NCBIfam" id="TIGR01640">
    <property type="entry name" value="F_box_assoc_1"/>
    <property type="match status" value="1"/>
</dbReference>
<dbReference type="Pfam" id="PF00646">
    <property type="entry name" value="F-box"/>
    <property type="match status" value="1"/>
</dbReference>
<reference evidence="2 3" key="1">
    <citation type="submission" date="2017-09" db="EMBL/GenBank/DDBJ databases">
        <title>WGS assembly of Aquilegia coerulea Goldsmith.</title>
        <authorList>
            <person name="Hodges S."/>
            <person name="Kramer E."/>
            <person name="Nordborg M."/>
            <person name="Tomkins J."/>
            <person name="Borevitz J."/>
            <person name="Derieg N."/>
            <person name="Yan J."/>
            <person name="Mihaltcheva S."/>
            <person name="Hayes R.D."/>
            <person name="Rokhsar D."/>
        </authorList>
    </citation>
    <scope>NUCLEOTIDE SEQUENCE [LARGE SCALE GENOMIC DNA]</scope>
    <source>
        <strain evidence="3">cv. Goldsmith</strain>
    </source>
</reference>
<accession>A0A2G5DFN3</accession>
<dbReference type="SMART" id="SM00256">
    <property type="entry name" value="FBOX"/>
    <property type="match status" value="1"/>
</dbReference>
<protein>
    <recommendedName>
        <fullName evidence="1">F-box domain-containing protein</fullName>
    </recommendedName>
</protein>
<evidence type="ECO:0000313" key="2">
    <source>
        <dbReference type="EMBL" id="PIA42331.1"/>
    </source>
</evidence>
<dbReference type="Gene3D" id="1.20.1280.50">
    <property type="match status" value="1"/>
</dbReference>
<evidence type="ECO:0000259" key="1">
    <source>
        <dbReference type="PROSITE" id="PS50181"/>
    </source>
</evidence>
<organism evidence="2 3">
    <name type="scientific">Aquilegia coerulea</name>
    <name type="common">Rocky mountain columbine</name>
    <dbReference type="NCBI Taxonomy" id="218851"/>
    <lineage>
        <taxon>Eukaryota</taxon>
        <taxon>Viridiplantae</taxon>
        <taxon>Streptophyta</taxon>
        <taxon>Embryophyta</taxon>
        <taxon>Tracheophyta</taxon>
        <taxon>Spermatophyta</taxon>
        <taxon>Magnoliopsida</taxon>
        <taxon>Ranunculales</taxon>
        <taxon>Ranunculaceae</taxon>
        <taxon>Thalictroideae</taxon>
        <taxon>Aquilegia</taxon>
    </lineage>
</organism>
<name>A0A2G5DFN3_AQUCA</name>
<dbReference type="InParanoid" id="A0A2G5DFN3"/>
<dbReference type="EMBL" id="KZ305037">
    <property type="protein sequence ID" value="PIA42331.1"/>
    <property type="molecule type" value="Genomic_DNA"/>
</dbReference>
<gene>
    <name evidence="2" type="ORF">AQUCO_02000050v1</name>
</gene>
<dbReference type="SUPFAM" id="SSF81383">
    <property type="entry name" value="F-box domain"/>
    <property type="match status" value="1"/>
</dbReference>
<dbReference type="Proteomes" id="UP000230069">
    <property type="component" value="Unassembled WGS sequence"/>
</dbReference>
<keyword evidence="3" id="KW-1185">Reference proteome</keyword>
<dbReference type="CDD" id="cd22157">
    <property type="entry name" value="F-box_AtFBW1-like"/>
    <property type="match status" value="1"/>
</dbReference>
<dbReference type="STRING" id="218851.A0A2G5DFN3"/>
<dbReference type="FunCoup" id="A0A2G5DFN3">
    <property type="interactions" value="81"/>
</dbReference>
<dbReference type="PROSITE" id="PS50181">
    <property type="entry name" value="FBOX"/>
    <property type="match status" value="1"/>
</dbReference>
<proteinExistence type="predicted"/>
<dbReference type="AlphaFoldDB" id="A0A2G5DFN3"/>
<dbReference type="PANTHER" id="PTHR31672:SF13">
    <property type="entry name" value="F-BOX PROTEIN CPR30-LIKE"/>
    <property type="match status" value="1"/>
</dbReference>
<dbReference type="InterPro" id="IPR036047">
    <property type="entry name" value="F-box-like_dom_sf"/>
</dbReference>
<dbReference type="InterPro" id="IPR050796">
    <property type="entry name" value="SCF_F-box_component"/>
</dbReference>